<dbReference type="RefSeq" id="XP_004347499.1">
    <property type="nucleotide sequence ID" value="XM_004347449.2"/>
</dbReference>
<evidence type="ECO:0000256" key="13">
    <source>
        <dbReference type="SAM" id="MobiDB-lite"/>
    </source>
</evidence>
<dbReference type="GO" id="GO:0005737">
    <property type="term" value="C:cytoplasm"/>
    <property type="evidence" value="ECO:0007669"/>
    <property type="project" value="TreeGrafter"/>
</dbReference>
<dbReference type="PROSITE" id="PS51450">
    <property type="entry name" value="LRR"/>
    <property type="match status" value="1"/>
</dbReference>
<evidence type="ECO:0000256" key="8">
    <source>
        <dbReference type="ARBA" id="ARBA00022842"/>
    </source>
</evidence>
<dbReference type="GO" id="GO:0046872">
    <property type="term" value="F:metal ion binding"/>
    <property type="evidence" value="ECO:0007669"/>
    <property type="project" value="UniProtKB-KW"/>
</dbReference>
<dbReference type="PROSITE" id="PS50125">
    <property type="entry name" value="GUANYLATE_CYCLASE_2"/>
    <property type="match status" value="1"/>
</dbReference>
<dbReference type="InterPro" id="IPR003591">
    <property type="entry name" value="Leu-rich_rpt_typical-subtyp"/>
</dbReference>
<dbReference type="InterPro" id="IPR055071">
    <property type="entry name" value="RA_PHLPP-like"/>
</dbReference>
<evidence type="ECO:0000259" key="15">
    <source>
        <dbReference type="PROSITE" id="PS50200"/>
    </source>
</evidence>
<evidence type="ECO:0000256" key="12">
    <source>
        <dbReference type="ARBA" id="ARBA00032637"/>
    </source>
</evidence>
<name>A0A0D2UG33_CAPO3</name>
<evidence type="ECO:0000313" key="17">
    <source>
        <dbReference type="EMBL" id="KJE94051.1"/>
    </source>
</evidence>
<comment type="similarity">
    <text evidence="2">Belongs to the adenylyl cyclase class-3 family.</text>
</comment>
<protein>
    <recommendedName>
        <fullName evidence="4">Adenylate cyclase</fullName>
        <ecNumber evidence="3">4.6.1.1</ecNumber>
    </recommendedName>
    <alternativeName>
        <fullName evidence="11">ATP pyrophosphate-lyase</fullName>
    </alternativeName>
    <alternativeName>
        <fullName evidence="12">Adenylyl cyclase</fullName>
    </alternativeName>
</protein>
<keyword evidence="18" id="KW-1185">Reference proteome</keyword>
<dbReference type="SMART" id="SM00044">
    <property type="entry name" value="CYCc"/>
    <property type="match status" value="1"/>
</dbReference>
<dbReference type="SMART" id="SM00364">
    <property type="entry name" value="LRR_BAC"/>
    <property type="match status" value="12"/>
</dbReference>
<accession>A0A0D2UG33</accession>
<dbReference type="PROSITE" id="PS51746">
    <property type="entry name" value="PPM_2"/>
    <property type="match status" value="1"/>
</dbReference>
<dbReference type="Pfam" id="PF00211">
    <property type="entry name" value="Guanylate_cyc"/>
    <property type="match status" value="1"/>
</dbReference>
<feature type="region of interest" description="Disordered" evidence="13">
    <location>
        <begin position="1"/>
        <end position="63"/>
    </location>
</feature>
<dbReference type="EC" id="4.6.1.1" evidence="3"/>
<dbReference type="SMART" id="SM00369">
    <property type="entry name" value="LRR_TYP"/>
    <property type="match status" value="12"/>
</dbReference>
<dbReference type="CDD" id="cd00143">
    <property type="entry name" value="PP2Cc"/>
    <property type="match status" value="1"/>
</dbReference>
<dbReference type="SMART" id="SM00332">
    <property type="entry name" value="PP2Cc"/>
    <property type="match status" value="1"/>
</dbReference>
<feature type="compositionally biased region" description="Low complexity" evidence="13">
    <location>
        <begin position="8"/>
        <end position="42"/>
    </location>
</feature>
<dbReference type="PANTHER" id="PTHR48051">
    <property type="match status" value="1"/>
</dbReference>
<dbReference type="InParanoid" id="A0A0D2UG33"/>
<evidence type="ECO:0000256" key="5">
    <source>
        <dbReference type="ARBA" id="ARBA00022614"/>
    </source>
</evidence>
<dbReference type="CDD" id="cd07302">
    <property type="entry name" value="CHD"/>
    <property type="match status" value="1"/>
</dbReference>
<dbReference type="PhylomeDB" id="A0A0D2UG33"/>
<dbReference type="STRING" id="595528.A0A0D2UG33"/>
<dbReference type="SUPFAM" id="SSF55073">
    <property type="entry name" value="Nucleotide cyclase"/>
    <property type="match status" value="1"/>
</dbReference>
<dbReference type="InterPro" id="IPR000159">
    <property type="entry name" value="RA_dom"/>
</dbReference>
<dbReference type="InterPro" id="IPR036457">
    <property type="entry name" value="PPM-type-like_dom_sf"/>
</dbReference>
<feature type="compositionally biased region" description="Low complexity" evidence="13">
    <location>
        <begin position="52"/>
        <end position="63"/>
    </location>
</feature>
<dbReference type="PANTHER" id="PTHR48051:SF54">
    <property type="entry name" value="LEUCINE-RICH REPEAT-CONTAINING PROTEIN"/>
    <property type="match status" value="1"/>
</dbReference>
<evidence type="ECO:0000256" key="3">
    <source>
        <dbReference type="ARBA" id="ARBA00012201"/>
    </source>
</evidence>
<dbReference type="InterPro" id="IPR001054">
    <property type="entry name" value="A/G_cyclase"/>
</dbReference>
<dbReference type="Gene3D" id="3.30.70.1230">
    <property type="entry name" value="Nucleotide cyclase"/>
    <property type="match status" value="1"/>
</dbReference>
<dbReference type="CDD" id="cd17214">
    <property type="entry name" value="RA_CYR1_like"/>
    <property type="match status" value="1"/>
</dbReference>
<dbReference type="SUPFAM" id="SSF52058">
    <property type="entry name" value="L domain-like"/>
    <property type="match status" value="2"/>
</dbReference>
<dbReference type="Proteomes" id="UP000008743">
    <property type="component" value="Unassembled WGS sequence"/>
</dbReference>
<dbReference type="Gene3D" id="3.10.20.90">
    <property type="entry name" value="Phosphatidylinositol 3-kinase Catalytic Subunit, Chain A, domain 1"/>
    <property type="match status" value="1"/>
</dbReference>
<dbReference type="InterPro" id="IPR001932">
    <property type="entry name" value="PPM-type_phosphatase-like_dom"/>
</dbReference>
<feature type="region of interest" description="Disordered" evidence="13">
    <location>
        <begin position="433"/>
        <end position="466"/>
    </location>
</feature>
<proteinExistence type="inferred from homology"/>
<feature type="compositionally biased region" description="Low complexity" evidence="13">
    <location>
        <begin position="447"/>
        <end position="458"/>
    </location>
</feature>
<feature type="domain" description="PPM-type phosphatase" evidence="16">
    <location>
        <begin position="1143"/>
        <end position="1398"/>
    </location>
</feature>
<dbReference type="PROSITE" id="PS50200">
    <property type="entry name" value="RA"/>
    <property type="match status" value="1"/>
</dbReference>
<keyword evidence="5" id="KW-0433">Leucine-rich repeat</keyword>
<dbReference type="SMART" id="SM00365">
    <property type="entry name" value="LRR_SD22"/>
    <property type="match status" value="6"/>
</dbReference>
<evidence type="ECO:0000313" key="18">
    <source>
        <dbReference type="Proteomes" id="UP000008743"/>
    </source>
</evidence>
<feature type="region of interest" description="Disordered" evidence="13">
    <location>
        <begin position="100"/>
        <end position="164"/>
    </location>
</feature>
<dbReference type="Pfam" id="PF23010">
    <property type="entry name" value="RA_3"/>
    <property type="match status" value="1"/>
</dbReference>
<dbReference type="SUPFAM" id="SSF81606">
    <property type="entry name" value="PP2C-like"/>
    <property type="match status" value="1"/>
</dbReference>
<feature type="compositionally biased region" description="Low complexity" evidence="13">
    <location>
        <begin position="104"/>
        <end position="128"/>
    </location>
</feature>
<dbReference type="Pfam" id="PF00481">
    <property type="entry name" value="PP2C"/>
    <property type="match status" value="1"/>
</dbReference>
<evidence type="ECO:0000259" key="14">
    <source>
        <dbReference type="PROSITE" id="PS50125"/>
    </source>
</evidence>
<evidence type="ECO:0000256" key="11">
    <source>
        <dbReference type="ARBA" id="ARBA00032597"/>
    </source>
</evidence>
<feature type="domain" description="Ras-associating" evidence="15">
    <location>
        <begin position="483"/>
        <end position="571"/>
    </location>
</feature>
<organism evidence="17 18">
    <name type="scientific">Capsaspora owczarzaki (strain ATCC 30864)</name>
    <dbReference type="NCBI Taxonomy" id="595528"/>
    <lineage>
        <taxon>Eukaryota</taxon>
        <taxon>Filasterea</taxon>
        <taxon>Capsaspora</taxon>
    </lineage>
</organism>
<dbReference type="Gene3D" id="3.80.10.10">
    <property type="entry name" value="Ribonuclease Inhibitor"/>
    <property type="match status" value="2"/>
</dbReference>
<evidence type="ECO:0000259" key="16">
    <source>
        <dbReference type="PROSITE" id="PS51746"/>
    </source>
</evidence>
<gene>
    <name evidence="17" type="ORF">CAOG_004748</name>
</gene>
<evidence type="ECO:0000256" key="9">
    <source>
        <dbReference type="ARBA" id="ARBA00022998"/>
    </source>
</evidence>
<feature type="region of interest" description="Disordered" evidence="13">
    <location>
        <begin position="311"/>
        <end position="355"/>
    </location>
</feature>
<dbReference type="eggNOG" id="KOG0618">
    <property type="taxonomic scope" value="Eukaryota"/>
</dbReference>
<keyword evidence="9" id="KW-0115">cAMP biosynthesis</keyword>
<dbReference type="OrthoDB" id="2021138at2759"/>
<feature type="region of interest" description="Disordered" evidence="13">
    <location>
        <begin position="400"/>
        <end position="420"/>
    </location>
</feature>
<dbReference type="EMBL" id="KE346366">
    <property type="protein sequence ID" value="KJE94051.1"/>
    <property type="molecule type" value="Genomic_DNA"/>
</dbReference>
<keyword evidence="7" id="KW-0677">Repeat</keyword>
<keyword evidence="6" id="KW-0479">Metal-binding</keyword>
<dbReference type="Pfam" id="PF13855">
    <property type="entry name" value="LRR_8"/>
    <property type="match status" value="4"/>
</dbReference>
<dbReference type="SMART" id="SM00314">
    <property type="entry name" value="RA"/>
    <property type="match status" value="1"/>
</dbReference>
<dbReference type="InterPro" id="IPR029071">
    <property type="entry name" value="Ubiquitin-like_domsf"/>
</dbReference>
<reference evidence="18" key="1">
    <citation type="submission" date="2011-02" db="EMBL/GenBank/DDBJ databases">
        <title>The Genome Sequence of Capsaspora owczarzaki ATCC 30864.</title>
        <authorList>
            <person name="Russ C."/>
            <person name="Cuomo C."/>
            <person name="Burger G."/>
            <person name="Gray M.W."/>
            <person name="Holland P.W.H."/>
            <person name="King N."/>
            <person name="Lang F.B.F."/>
            <person name="Roger A.J."/>
            <person name="Ruiz-Trillo I."/>
            <person name="Young S.K."/>
            <person name="Zeng Q."/>
            <person name="Gargeya S."/>
            <person name="Alvarado L."/>
            <person name="Berlin A."/>
            <person name="Chapman S.B."/>
            <person name="Chen Z."/>
            <person name="Freedman E."/>
            <person name="Gellesch M."/>
            <person name="Goldberg J."/>
            <person name="Griggs A."/>
            <person name="Gujja S."/>
            <person name="Heilman E."/>
            <person name="Heiman D."/>
            <person name="Howarth C."/>
            <person name="Mehta T."/>
            <person name="Neiman D."/>
            <person name="Pearson M."/>
            <person name="Roberts A."/>
            <person name="Saif S."/>
            <person name="Shea T."/>
            <person name="Shenoy N."/>
            <person name="Sisk P."/>
            <person name="Stolte C."/>
            <person name="Sykes S."/>
            <person name="White J."/>
            <person name="Yandava C."/>
            <person name="Haas B."/>
            <person name="Nusbaum C."/>
            <person name="Birren B."/>
        </authorList>
    </citation>
    <scope>NUCLEOTIDE SEQUENCE</scope>
    <source>
        <strain evidence="18">ATCC 30864</strain>
    </source>
</reference>
<dbReference type="GO" id="GO:0006171">
    <property type="term" value="P:cAMP biosynthetic process"/>
    <property type="evidence" value="ECO:0007669"/>
    <property type="project" value="UniProtKB-KW"/>
</dbReference>
<evidence type="ECO:0000256" key="6">
    <source>
        <dbReference type="ARBA" id="ARBA00022723"/>
    </source>
</evidence>
<feature type="compositionally biased region" description="Low complexity" evidence="13">
    <location>
        <begin position="313"/>
        <end position="339"/>
    </location>
</feature>
<dbReference type="Gene3D" id="3.60.40.10">
    <property type="entry name" value="PPM-type phosphatase domain"/>
    <property type="match status" value="1"/>
</dbReference>
<dbReference type="SUPFAM" id="SSF54236">
    <property type="entry name" value="Ubiquitin-like"/>
    <property type="match status" value="1"/>
</dbReference>
<feature type="compositionally biased region" description="Low complexity" evidence="13">
    <location>
        <begin position="136"/>
        <end position="148"/>
    </location>
</feature>
<dbReference type="InterPro" id="IPR001611">
    <property type="entry name" value="Leu-rich_rpt"/>
</dbReference>
<feature type="domain" description="Guanylate cyclase" evidence="14">
    <location>
        <begin position="1436"/>
        <end position="1571"/>
    </location>
</feature>
<evidence type="ECO:0000256" key="2">
    <source>
        <dbReference type="ARBA" id="ARBA00005381"/>
    </source>
</evidence>
<dbReference type="GO" id="GO:0004016">
    <property type="term" value="F:adenylate cyclase activity"/>
    <property type="evidence" value="ECO:0007669"/>
    <property type="project" value="UniProtKB-EC"/>
</dbReference>
<dbReference type="InterPro" id="IPR032675">
    <property type="entry name" value="LRR_dom_sf"/>
</dbReference>
<keyword evidence="8" id="KW-0460">Magnesium</keyword>
<sequence length="1635" mass="175885">MSGNSTVAATPSAAAAATAGNGTAPAPGAAAAPTTTTTTTTAGSGGSGGTLSGPPTELKHSSSVLATVSASSLFSKTGSISFGRRSSRSHTPLEFAQLRADENASTTTTTTTSTAQTAPSLAQTTSTTGSLLNMSAPASGAANAQATAQEHLTPEQQGRLLRSPPTIRRRLLSIADPNSALLPHERAGIAASTSGSGLAAAATATATASPAIAGSASVSGTAPSSVGMPLPNGSASTSAAGSAFGGSSAGDGSVEIKLWRRPRGLAQLRRRTVSVVDMLPAFPDVVSSASPTMRHALPAGAYASMVASNGARSESGLSPVTSSSSLASASSSTTTFSAPPAHPSPSQTRVKSAHYPLSSSHLPTITESTASLNVAAGADSAVASSIGNSTAADAAAASESVHGAHAGPGSSLSSSNSSLSSPREALSLTAIATDNIPPITQPDGASDPQAEEPAAQDDAPADRFVESSIPQRGKWRSLTSLSVMRVFMRNNPKFKLVGCDVNATTRQLCEMIAKKFGILSDSTNFRLYVQRDDMERCLQADEQPLLLQKEWLIDLGYREEDNLLQLGKYDFSHLFKFIFSDEESAREESSSLKNRVMKAFRALDTMEVPHLDLSSLDLGGFMQGTLPGEVETFLSLLADSLPSLSLAHNSLRTFPEEVSELVALKHLNLSNNLLRGLPASFAKLAQLTSLDASYNTLLSIPAPVCQLGRITSLNLTGNFLTSLPEALFSIVGLERLVLRQNRLTSLSGTLNHLTFLRHLDISSNNIDALPPNLQLPSLEELLIDRNAVSVLVVSWPCLTVLRASHNKISSVIFPCDLVDLRCIDLSFNKLSVLPDAFACSPLLRVLLLDHNKLRALPASIMGLDVLEALSVEFNRLTSLPEEWVPLRSLRHLSVLGNNLSALPDDIFRMESLRHLNAGSNVLQYLPSVAEMDESEEEMWLNAIDPSKMPAIEEIEFEAVNQTLQELYLGDNKLNDSCLPILSQLTDLTLLHLGYNALTEIPPKTLGRLSKLRSLCISGNDIVYLAEDVQHMSALEHLYISSNKLSNLPAELGKIRNLAIVDARDNNFKWNLWNQQFDWNWNWNRHLQHLDLSGNKRLVINDPKKDFVQLVNLKSLGLERVKVAQNLPEELAKIASVEQSVAKGVSSASSNVWRSGVAHLYGINSENFKIDTVRQYNFRDNADEALFAMFDGRGGSQVPEQLARRLPSLLKDQLIVTNSDVLRSLRGTCLGLNRLLGGQDFAQLAGSSGLILYISSNKLYLANVGHSMCVLCRNGRALVLSPVHLLSQSDEERHRTRLLGGFIGPDSRMNGLVSMSRAFGFSFLQPCINSSPDISTVELTDDDEFVMIGSKRLWEVVSPQAAVDIIRNEHTPSKAAQKLRDFAWLYGGRANLSVLVVFTPKATIKSTKRARRATNIDSQRILSRLGEEVAPPTGKLTLVCTDIKNSTMLWEACEEGMRDAVKNHNALMRRLLRLYSGYEVKTEGDAFMVSFEHAIDALRWCLTAQIQLLEMELPQEIRSACREENGPDGELLFRGISVRMGIYTGLPDCEPDPLTGRMDYFGPVVNRAAAVSSLADGGQVVISDSAWQEVSERLDELGEGLAPPRVDDLGLIKLKGLETKENVRLILPPSLRARTF</sequence>
<evidence type="ECO:0000256" key="10">
    <source>
        <dbReference type="ARBA" id="ARBA00023239"/>
    </source>
</evidence>
<dbReference type="InterPro" id="IPR029787">
    <property type="entry name" value="Nucleotide_cyclase"/>
</dbReference>
<evidence type="ECO:0000256" key="1">
    <source>
        <dbReference type="ARBA" id="ARBA00001593"/>
    </source>
</evidence>
<dbReference type="GO" id="GO:0035556">
    <property type="term" value="P:intracellular signal transduction"/>
    <property type="evidence" value="ECO:0007669"/>
    <property type="project" value="InterPro"/>
</dbReference>
<dbReference type="InterPro" id="IPR050216">
    <property type="entry name" value="LRR_domain-containing"/>
</dbReference>
<keyword evidence="10" id="KW-0456">Lyase</keyword>
<evidence type="ECO:0000256" key="4">
    <source>
        <dbReference type="ARBA" id="ARBA00021420"/>
    </source>
</evidence>
<evidence type="ECO:0000256" key="7">
    <source>
        <dbReference type="ARBA" id="ARBA00022737"/>
    </source>
</evidence>
<comment type="catalytic activity">
    <reaction evidence="1">
        <text>ATP = 3',5'-cyclic AMP + diphosphate</text>
        <dbReference type="Rhea" id="RHEA:15389"/>
        <dbReference type="ChEBI" id="CHEBI:30616"/>
        <dbReference type="ChEBI" id="CHEBI:33019"/>
        <dbReference type="ChEBI" id="CHEBI:58165"/>
        <dbReference type="EC" id="4.6.1.1"/>
    </reaction>
</comment>